<comment type="subunit">
    <text evidence="7 9">Part of the 50S ribosomal subunit.</text>
</comment>
<dbReference type="SUPFAM" id="SSF54843">
    <property type="entry name" value="Ribosomal protein L22"/>
    <property type="match status" value="1"/>
</dbReference>
<dbReference type="PANTHER" id="PTHR13501:SF8">
    <property type="entry name" value="LARGE RIBOSOMAL SUBUNIT PROTEIN UL22M"/>
    <property type="match status" value="1"/>
</dbReference>
<dbReference type="GO" id="GO:0022625">
    <property type="term" value="C:cytosolic large ribosomal subunit"/>
    <property type="evidence" value="ECO:0007669"/>
    <property type="project" value="TreeGrafter"/>
</dbReference>
<accession>A0A0G1J542</accession>
<evidence type="ECO:0000256" key="8">
    <source>
        <dbReference type="RuleBase" id="RU004005"/>
    </source>
</evidence>
<dbReference type="GO" id="GO:0003735">
    <property type="term" value="F:structural constituent of ribosome"/>
    <property type="evidence" value="ECO:0007669"/>
    <property type="project" value="InterPro"/>
</dbReference>
<evidence type="ECO:0000256" key="10">
    <source>
        <dbReference type="RuleBase" id="RU004008"/>
    </source>
</evidence>
<protein>
    <recommendedName>
        <fullName evidence="6 7">Large ribosomal subunit protein uL22</fullName>
    </recommendedName>
</protein>
<comment type="similarity">
    <text evidence="1 7 8">Belongs to the universal ribosomal protein uL22 family.</text>
</comment>
<dbReference type="CDD" id="cd00336">
    <property type="entry name" value="Ribosomal_L22"/>
    <property type="match status" value="1"/>
</dbReference>
<comment type="function">
    <text evidence="7">The globular domain of the protein is located near the polypeptide exit tunnel on the outside of the subunit, while an extended beta-hairpin is found that lines the wall of the exit tunnel in the center of the 70S ribosome.</text>
</comment>
<keyword evidence="3 7" id="KW-0694">RNA-binding</keyword>
<evidence type="ECO:0000256" key="2">
    <source>
        <dbReference type="ARBA" id="ARBA00022730"/>
    </source>
</evidence>
<dbReference type="EMBL" id="LCIZ01000026">
    <property type="protein sequence ID" value="KKT66453.1"/>
    <property type="molecule type" value="Genomic_DNA"/>
</dbReference>
<dbReference type="Gene3D" id="3.90.470.10">
    <property type="entry name" value="Ribosomal protein L22/L17"/>
    <property type="match status" value="1"/>
</dbReference>
<dbReference type="GO" id="GO:0019843">
    <property type="term" value="F:rRNA binding"/>
    <property type="evidence" value="ECO:0007669"/>
    <property type="project" value="UniProtKB-UniRule"/>
</dbReference>
<reference evidence="11 12" key="1">
    <citation type="journal article" date="2015" name="Nature">
        <title>rRNA introns, odd ribosomes, and small enigmatic genomes across a large radiation of phyla.</title>
        <authorList>
            <person name="Brown C.T."/>
            <person name="Hug L.A."/>
            <person name="Thomas B.C."/>
            <person name="Sharon I."/>
            <person name="Castelle C.J."/>
            <person name="Singh A."/>
            <person name="Wilkins M.J."/>
            <person name="Williams K.H."/>
            <person name="Banfield J.F."/>
        </authorList>
    </citation>
    <scope>NUCLEOTIDE SEQUENCE [LARGE SCALE GENOMIC DNA]</scope>
</reference>
<sequence length="119" mass="13515">MEFIATQKYLLLSPKKIRPIIDVAKNLAPLRAIEVLPFTGKRAAEPIIKVIKTAIANAKQKGISADDLKFKEIRVSEGPRLKRGRPVSRGRWHPFKRRMSHIRVVLEVVKKGVKRGTKN</sequence>
<dbReference type="InterPro" id="IPR005727">
    <property type="entry name" value="Ribosomal_uL22_bac/chlpt-type"/>
</dbReference>
<evidence type="ECO:0000256" key="3">
    <source>
        <dbReference type="ARBA" id="ARBA00022884"/>
    </source>
</evidence>
<dbReference type="InterPro" id="IPR036394">
    <property type="entry name" value="Ribosomal_uL22_sf"/>
</dbReference>
<keyword evidence="2 7" id="KW-0699">rRNA-binding</keyword>
<dbReference type="Proteomes" id="UP000033901">
    <property type="component" value="Unassembled WGS sequence"/>
</dbReference>
<gene>
    <name evidence="7" type="primary">rplV</name>
    <name evidence="11" type="ORF">UW61_C0026G0005</name>
</gene>
<keyword evidence="4 7" id="KW-0689">Ribosomal protein</keyword>
<evidence type="ECO:0000313" key="12">
    <source>
        <dbReference type="Proteomes" id="UP000033901"/>
    </source>
</evidence>
<evidence type="ECO:0000256" key="6">
    <source>
        <dbReference type="ARBA" id="ARBA00035207"/>
    </source>
</evidence>
<organism evidence="11 12">
    <name type="scientific">Candidatus Curtissbacteria bacterium GW2011_GWC1_44_33</name>
    <dbReference type="NCBI Taxonomy" id="1618413"/>
    <lineage>
        <taxon>Bacteria</taxon>
        <taxon>Candidatus Curtissiibacteriota</taxon>
    </lineage>
</organism>
<comment type="caution">
    <text evidence="11">The sequence shown here is derived from an EMBL/GenBank/DDBJ whole genome shotgun (WGS) entry which is preliminary data.</text>
</comment>
<dbReference type="HAMAP" id="MF_01331_B">
    <property type="entry name" value="Ribosomal_uL22_B"/>
    <property type="match status" value="1"/>
</dbReference>
<dbReference type="InterPro" id="IPR047867">
    <property type="entry name" value="Ribosomal_uL22_bac/org-type"/>
</dbReference>
<evidence type="ECO:0000256" key="5">
    <source>
        <dbReference type="ARBA" id="ARBA00023274"/>
    </source>
</evidence>
<dbReference type="NCBIfam" id="TIGR01044">
    <property type="entry name" value="rplV_bact"/>
    <property type="match status" value="1"/>
</dbReference>
<keyword evidence="5 7" id="KW-0687">Ribonucleoprotein</keyword>
<evidence type="ECO:0000256" key="1">
    <source>
        <dbReference type="ARBA" id="ARBA00009451"/>
    </source>
</evidence>
<evidence type="ECO:0000256" key="4">
    <source>
        <dbReference type="ARBA" id="ARBA00022980"/>
    </source>
</evidence>
<dbReference type="AlphaFoldDB" id="A0A0G1J542"/>
<dbReference type="GO" id="GO:0006412">
    <property type="term" value="P:translation"/>
    <property type="evidence" value="ECO:0007669"/>
    <property type="project" value="UniProtKB-UniRule"/>
</dbReference>
<evidence type="ECO:0000256" key="7">
    <source>
        <dbReference type="HAMAP-Rule" id="MF_01331"/>
    </source>
</evidence>
<dbReference type="PANTHER" id="PTHR13501">
    <property type="entry name" value="CHLOROPLAST 50S RIBOSOMAL PROTEIN L22-RELATED"/>
    <property type="match status" value="1"/>
</dbReference>
<dbReference type="Pfam" id="PF00237">
    <property type="entry name" value="Ribosomal_L22"/>
    <property type="match status" value="1"/>
</dbReference>
<evidence type="ECO:0000256" key="9">
    <source>
        <dbReference type="RuleBase" id="RU004006"/>
    </source>
</evidence>
<dbReference type="InterPro" id="IPR001063">
    <property type="entry name" value="Ribosomal_uL22"/>
</dbReference>
<comment type="function">
    <text evidence="7 10">This protein binds specifically to 23S rRNA; its binding is stimulated by other ribosomal proteins, e.g., L4, L17, and L20. It is important during the early stages of 50S assembly. It makes multiple contacts with different domains of the 23S rRNA in the assembled 50S subunit and ribosome.</text>
</comment>
<evidence type="ECO:0000313" key="11">
    <source>
        <dbReference type="EMBL" id="KKT66453.1"/>
    </source>
</evidence>
<name>A0A0G1J542_9BACT</name>
<proteinExistence type="inferred from homology"/>